<gene>
    <name evidence="1" type="ORF">O6H91_11G010800</name>
</gene>
<protein>
    <submittedName>
        <fullName evidence="1">Uncharacterized protein</fullName>
    </submittedName>
</protein>
<comment type="caution">
    <text evidence="1">The sequence shown here is derived from an EMBL/GenBank/DDBJ whole genome shotgun (WGS) entry which is preliminary data.</text>
</comment>
<dbReference type="Proteomes" id="UP001162992">
    <property type="component" value="Chromosome 11"/>
</dbReference>
<organism evidence="1 2">
    <name type="scientific">Diphasiastrum complanatum</name>
    <name type="common">Issler's clubmoss</name>
    <name type="synonym">Lycopodium complanatum</name>
    <dbReference type="NCBI Taxonomy" id="34168"/>
    <lineage>
        <taxon>Eukaryota</taxon>
        <taxon>Viridiplantae</taxon>
        <taxon>Streptophyta</taxon>
        <taxon>Embryophyta</taxon>
        <taxon>Tracheophyta</taxon>
        <taxon>Lycopodiopsida</taxon>
        <taxon>Lycopodiales</taxon>
        <taxon>Lycopodiaceae</taxon>
        <taxon>Lycopodioideae</taxon>
        <taxon>Diphasiastrum</taxon>
    </lineage>
</organism>
<accession>A0ACC2C6I7</accession>
<proteinExistence type="predicted"/>
<evidence type="ECO:0000313" key="1">
    <source>
        <dbReference type="EMBL" id="KAJ7537547.1"/>
    </source>
</evidence>
<name>A0ACC2C6I7_DIPCM</name>
<keyword evidence="2" id="KW-1185">Reference proteome</keyword>
<sequence>MANCICYQLPTGQILQMLEDVGQELEDVAWGAEAFPEERDPSFSAFFLSDLLRKYKQNDEDFSSIDYLSVLGYGIYPDEVDVIEVDECGRQPTLESCISSAILEQVKGDDCEEGFGSEFCAEEPKPAVLVINVEGFGDDDAVLRSNLGPVMLSGYGIAPDELDYVVDCE</sequence>
<dbReference type="EMBL" id="CM055102">
    <property type="protein sequence ID" value="KAJ7537547.1"/>
    <property type="molecule type" value="Genomic_DNA"/>
</dbReference>
<reference evidence="2" key="1">
    <citation type="journal article" date="2024" name="Proc. Natl. Acad. Sci. U.S.A.">
        <title>Extraordinary preservation of gene collinearity over three hundred million years revealed in homosporous lycophytes.</title>
        <authorList>
            <person name="Li C."/>
            <person name="Wickell D."/>
            <person name="Kuo L.Y."/>
            <person name="Chen X."/>
            <person name="Nie B."/>
            <person name="Liao X."/>
            <person name="Peng D."/>
            <person name="Ji J."/>
            <person name="Jenkins J."/>
            <person name="Williams M."/>
            <person name="Shu S."/>
            <person name="Plott C."/>
            <person name="Barry K."/>
            <person name="Rajasekar S."/>
            <person name="Grimwood J."/>
            <person name="Han X."/>
            <person name="Sun S."/>
            <person name="Hou Z."/>
            <person name="He W."/>
            <person name="Dai G."/>
            <person name="Sun C."/>
            <person name="Schmutz J."/>
            <person name="Leebens-Mack J.H."/>
            <person name="Li F.W."/>
            <person name="Wang L."/>
        </authorList>
    </citation>
    <scope>NUCLEOTIDE SEQUENCE [LARGE SCALE GENOMIC DNA]</scope>
    <source>
        <strain evidence="2">cv. PW_Plant_1</strain>
    </source>
</reference>
<evidence type="ECO:0000313" key="2">
    <source>
        <dbReference type="Proteomes" id="UP001162992"/>
    </source>
</evidence>